<keyword evidence="3" id="KW-0175">Coiled coil</keyword>
<evidence type="ECO:0000256" key="6">
    <source>
        <dbReference type="ARBA" id="ARBA00023242"/>
    </source>
</evidence>
<keyword evidence="5" id="KW-0804">Transcription</keyword>
<dbReference type="PANTHER" id="PTHR46373">
    <property type="entry name" value="PROTEIN RKD4"/>
    <property type="match status" value="1"/>
</dbReference>
<keyword evidence="4" id="KW-0238">DNA-binding</keyword>
<evidence type="ECO:0000256" key="4">
    <source>
        <dbReference type="ARBA" id="ARBA00023125"/>
    </source>
</evidence>
<accession>A0A7S4PHF6</accession>
<reference evidence="8" key="1">
    <citation type="submission" date="2021-01" db="EMBL/GenBank/DDBJ databases">
        <authorList>
            <person name="Corre E."/>
            <person name="Pelletier E."/>
            <person name="Niang G."/>
            <person name="Scheremetjew M."/>
            <person name="Finn R."/>
            <person name="Kale V."/>
            <person name="Holt S."/>
            <person name="Cochrane G."/>
            <person name="Meng A."/>
            <person name="Brown T."/>
            <person name="Cohen L."/>
        </authorList>
    </citation>
    <scope>NUCLEOTIDE SEQUENCE</scope>
    <source>
        <strain evidence="8">CCMP 2712</strain>
    </source>
</reference>
<evidence type="ECO:0000259" key="7">
    <source>
        <dbReference type="PROSITE" id="PS51519"/>
    </source>
</evidence>
<dbReference type="InterPro" id="IPR044607">
    <property type="entry name" value="RKD-like"/>
</dbReference>
<comment type="function">
    <text evidence="1">Putative transcription factor.</text>
</comment>
<dbReference type="GO" id="GO:0003700">
    <property type="term" value="F:DNA-binding transcription factor activity"/>
    <property type="evidence" value="ECO:0007669"/>
    <property type="project" value="InterPro"/>
</dbReference>
<dbReference type="PROSITE" id="PS51519">
    <property type="entry name" value="RWP_RK"/>
    <property type="match status" value="1"/>
</dbReference>
<dbReference type="PANTHER" id="PTHR46373:SF2">
    <property type="entry name" value="RWP-RK DOMAIN-CONTAINING PROTEIN"/>
    <property type="match status" value="1"/>
</dbReference>
<keyword evidence="6" id="KW-0539">Nucleus</keyword>
<sequence>MYSTKLAHIYPRKKQGEIQRKTHHVAFTLEEISALFHLKQTVAAQRMGISLTAFKSACRRVGLSRWPYLRKHDSVEKMSTSSSSSPASVCMVEQAEDMGQTTFDEAIYCAVGSKQVPNPSLFNDAFLHVAGEWF</sequence>
<gene>
    <name evidence="8" type="ORF">GTHE00462_LOCUS35761</name>
</gene>
<name>A0A7S4PHF6_GUITH</name>
<dbReference type="AlphaFoldDB" id="A0A7S4PHF6"/>
<evidence type="ECO:0000256" key="3">
    <source>
        <dbReference type="ARBA" id="ARBA00023054"/>
    </source>
</evidence>
<feature type="domain" description="RWP-RK" evidence="7">
    <location>
        <begin position="8"/>
        <end position="95"/>
    </location>
</feature>
<keyword evidence="2" id="KW-0805">Transcription regulation</keyword>
<dbReference type="InterPro" id="IPR003035">
    <property type="entry name" value="RWP-RK_dom"/>
</dbReference>
<evidence type="ECO:0000256" key="1">
    <source>
        <dbReference type="ARBA" id="ARBA00004049"/>
    </source>
</evidence>
<dbReference type="EMBL" id="HBKN01045690">
    <property type="protein sequence ID" value="CAE2335292.1"/>
    <property type="molecule type" value="Transcribed_RNA"/>
</dbReference>
<evidence type="ECO:0000256" key="2">
    <source>
        <dbReference type="ARBA" id="ARBA00023015"/>
    </source>
</evidence>
<protein>
    <recommendedName>
        <fullName evidence="7">RWP-RK domain-containing protein</fullName>
    </recommendedName>
</protein>
<dbReference type="Pfam" id="PF02042">
    <property type="entry name" value="RWP-RK"/>
    <property type="match status" value="1"/>
</dbReference>
<organism evidence="8">
    <name type="scientific">Guillardia theta</name>
    <name type="common">Cryptophyte</name>
    <name type="synonym">Cryptomonas phi</name>
    <dbReference type="NCBI Taxonomy" id="55529"/>
    <lineage>
        <taxon>Eukaryota</taxon>
        <taxon>Cryptophyceae</taxon>
        <taxon>Pyrenomonadales</taxon>
        <taxon>Geminigeraceae</taxon>
        <taxon>Guillardia</taxon>
    </lineage>
</organism>
<evidence type="ECO:0000256" key="5">
    <source>
        <dbReference type="ARBA" id="ARBA00023163"/>
    </source>
</evidence>
<evidence type="ECO:0000313" key="8">
    <source>
        <dbReference type="EMBL" id="CAE2335292.1"/>
    </source>
</evidence>
<proteinExistence type="predicted"/>
<dbReference type="GO" id="GO:0003677">
    <property type="term" value="F:DNA binding"/>
    <property type="evidence" value="ECO:0007669"/>
    <property type="project" value="UniProtKB-KW"/>
</dbReference>